<keyword evidence="3" id="KW-1185">Reference proteome</keyword>
<keyword evidence="1" id="KW-0812">Transmembrane</keyword>
<dbReference type="Proteomes" id="UP000075884">
    <property type="component" value="Unassembled WGS sequence"/>
</dbReference>
<name>A0A182N4J9_9DIPT</name>
<evidence type="ECO:0000313" key="2">
    <source>
        <dbReference type="EnsemblMetazoa" id="ADIR002564-PA"/>
    </source>
</evidence>
<reference evidence="2" key="2">
    <citation type="submission" date="2020-05" db="UniProtKB">
        <authorList>
            <consortium name="EnsemblMetazoa"/>
        </authorList>
    </citation>
    <scope>IDENTIFICATION</scope>
    <source>
        <strain evidence="2">WRAIR2</strain>
    </source>
</reference>
<keyword evidence="1" id="KW-1133">Transmembrane helix</keyword>
<dbReference type="AlphaFoldDB" id="A0A182N4J9"/>
<dbReference type="STRING" id="7168.A0A182N4J9"/>
<sequence length="330" mass="37612">MPPAKVVAAPKAEPALDTSFRELLKAIEKAHPSERDLYEVFAPVRRRIWRSLCIRWLTRVACLLTICLTVYYVPSVNWHATAVGRLFMIELLPYWDWTPLYRGKCLIAKSKENTASKAYETTPFFSDDCVVCQNYVVVSDAQSPWIEHARYGADWGSFQNDVEDLLLANPCDFRTNLLFKPTSAKSAALARMVELLADDRATEHGWFVQLRNCALRTVKKTRLMFAKPYFYATHWEPPYTNWMLLSRGFRSASEITPKMAGLVIVQQMRSQLGVVLRPRAECERSCGPLPVTLAEGQSLLFSSTLWSLSYEPSGRNQTSVTFVTETYESV</sequence>
<feature type="transmembrane region" description="Helical" evidence="1">
    <location>
        <begin position="56"/>
        <end position="73"/>
    </location>
</feature>
<organism evidence="2 3">
    <name type="scientific">Anopheles dirus</name>
    <dbReference type="NCBI Taxonomy" id="7168"/>
    <lineage>
        <taxon>Eukaryota</taxon>
        <taxon>Metazoa</taxon>
        <taxon>Ecdysozoa</taxon>
        <taxon>Arthropoda</taxon>
        <taxon>Hexapoda</taxon>
        <taxon>Insecta</taxon>
        <taxon>Pterygota</taxon>
        <taxon>Neoptera</taxon>
        <taxon>Endopterygota</taxon>
        <taxon>Diptera</taxon>
        <taxon>Nematocera</taxon>
        <taxon>Culicoidea</taxon>
        <taxon>Culicidae</taxon>
        <taxon>Anophelinae</taxon>
        <taxon>Anopheles</taxon>
    </lineage>
</organism>
<keyword evidence="1" id="KW-0472">Membrane</keyword>
<protein>
    <submittedName>
        <fullName evidence="2">Uncharacterized protein</fullName>
    </submittedName>
</protein>
<accession>A0A182N4J9</accession>
<dbReference type="VEuPathDB" id="VectorBase:ADIR002564"/>
<reference evidence="3" key="1">
    <citation type="submission" date="2013-03" db="EMBL/GenBank/DDBJ databases">
        <title>The Genome Sequence of Anopheles dirus WRAIR2.</title>
        <authorList>
            <consortium name="The Broad Institute Genomics Platform"/>
            <person name="Neafsey D.E."/>
            <person name="Walton C."/>
            <person name="Walker B."/>
            <person name="Young S.K."/>
            <person name="Zeng Q."/>
            <person name="Gargeya S."/>
            <person name="Fitzgerald M."/>
            <person name="Haas B."/>
            <person name="Abouelleil A."/>
            <person name="Allen A.W."/>
            <person name="Alvarado L."/>
            <person name="Arachchi H.M."/>
            <person name="Berlin A.M."/>
            <person name="Chapman S.B."/>
            <person name="Gainer-Dewar J."/>
            <person name="Goldberg J."/>
            <person name="Griggs A."/>
            <person name="Gujja S."/>
            <person name="Hansen M."/>
            <person name="Howarth C."/>
            <person name="Imamovic A."/>
            <person name="Ireland A."/>
            <person name="Larimer J."/>
            <person name="McCowan C."/>
            <person name="Murphy C."/>
            <person name="Pearson M."/>
            <person name="Poon T.W."/>
            <person name="Priest M."/>
            <person name="Roberts A."/>
            <person name="Saif S."/>
            <person name="Shea T."/>
            <person name="Sisk P."/>
            <person name="Sykes S."/>
            <person name="Wortman J."/>
            <person name="Nusbaum C."/>
            <person name="Birren B."/>
        </authorList>
    </citation>
    <scope>NUCLEOTIDE SEQUENCE [LARGE SCALE GENOMIC DNA]</scope>
    <source>
        <strain evidence="3">WRAIR2</strain>
    </source>
</reference>
<dbReference type="EnsemblMetazoa" id="ADIR002564-RA">
    <property type="protein sequence ID" value="ADIR002564-PA"/>
    <property type="gene ID" value="ADIR002564"/>
</dbReference>
<evidence type="ECO:0000313" key="3">
    <source>
        <dbReference type="Proteomes" id="UP000075884"/>
    </source>
</evidence>
<proteinExistence type="predicted"/>
<evidence type="ECO:0000256" key="1">
    <source>
        <dbReference type="SAM" id="Phobius"/>
    </source>
</evidence>